<dbReference type="InterPro" id="IPR051677">
    <property type="entry name" value="AfsR-DnrI-RedD_regulator"/>
</dbReference>
<reference evidence="9" key="1">
    <citation type="submission" date="2020-05" db="EMBL/GenBank/DDBJ databases">
        <title>Classification of alakaliphilic streptomycetes isolated from an alkaline soil next to Lonar Crater, India and a proposal for the recognition of Streptomyces alkaliterrae sp. nov.</title>
        <authorList>
            <person name="Golinska P."/>
        </authorList>
    </citation>
    <scope>NUCLEOTIDE SEQUENCE [LARGE SCALE GENOMIC DNA]</scope>
    <source>
        <strain evidence="9">OF8</strain>
    </source>
</reference>
<keyword evidence="2" id="KW-0902">Two-component regulatory system</keyword>
<evidence type="ECO:0000256" key="4">
    <source>
        <dbReference type="ARBA" id="ARBA00023125"/>
    </source>
</evidence>
<dbReference type="SMART" id="SM01043">
    <property type="entry name" value="BTAD"/>
    <property type="match status" value="1"/>
</dbReference>
<dbReference type="Pfam" id="PF00486">
    <property type="entry name" value="Trans_reg_C"/>
    <property type="match status" value="1"/>
</dbReference>
<evidence type="ECO:0000256" key="2">
    <source>
        <dbReference type="ARBA" id="ARBA00023012"/>
    </source>
</evidence>
<dbReference type="AlphaFoldDB" id="A0A7W3ZVJ5"/>
<dbReference type="PANTHER" id="PTHR35807">
    <property type="entry name" value="TRANSCRIPTIONAL REGULATOR REDD-RELATED"/>
    <property type="match status" value="1"/>
</dbReference>
<dbReference type="GO" id="GO:0006355">
    <property type="term" value="P:regulation of DNA-templated transcription"/>
    <property type="evidence" value="ECO:0007669"/>
    <property type="project" value="InterPro"/>
</dbReference>
<keyword evidence="3" id="KW-0805">Transcription regulation</keyword>
<feature type="domain" description="OmpR/PhoB-type" evidence="7">
    <location>
        <begin position="1"/>
        <end position="90"/>
    </location>
</feature>
<protein>
    <submittedName>
        <fullName evidence="8">AfsR/SARP family transcriptional regulator</fullName>
    </submittedName>
</protein>
<dbReference type="PROSITE" id="PS51755">
    <property type="entry name" value="OMPR_PHOB"/>
    <property type="match status" value="1"/>
</dbReference>
<dbReference type="Pfam" id="PF03704">
    <property type="entry name" value="BTAD"/>
    <property type="match status" value="1"/>
</dbReference>
<keyword evidence="5" id="KW-0804">Transcription</keyword>
<dbReference type="SUPFAM" id="SSF46894">
    <property type="entry name" value="C-terminal effector domain of the bipartite response regulators"/>
    <property type="match status" value="1"/>
</dbReference>
<dbReference type="InterPro" id="IPR036388">
    <property type="entry name" value="WH-like_DNA-bd_sf"/>
</dbReference>
<evidence type="ECO:0000313" key="8">
    <source>
        <dbReference type="EMBL" id="MBB1262329.1"/>
    </source>
</evidence>
<evidence type="ECO:0000256" key="6">
    <source>
        <dbReference type="PROSITE-ProRule" id="PRU01091"/>
    </source>
</evidence>
<dbReference type="Gene3D" id="1.25.40.10">
    <property type="entry name" value="Tetratricopeptide repeat domain"/>
    <property type="match status" value="1"/>
</dbReference>
<gene>
    <name evidence="8" type="ORF">H3147_26530</name>
</gene>
<dbReference type="InterPro" id="IPR005158">
    <property type="entry name" value="BTAD"/>
</dbReference>
<dbReference type="EMBL" id="JABJXA010000313">
    <property type="protein sequence ID" value="MBB1262329.1"/>
    <property type="molecule type" value="Genomic_DNA"/>
</dbReference>
<name>A0A7W3ZVJ5_9ACTN</name>
<dbReference type="InterPro" id="IPR001867">
    <property type="entry name" value="OmpR/PhoB-type_DNA-bd"/>
</dbReference>
<organism evidence="8 9">
    <name type="scientific">Streptomyces alkaliterrae</name>
    <dbReference type="NCBI Taxonomy" id="2213162"/>
    <lineage>
        <taxon>Bacteria</taxon>
        <taxon>Bacillati</taxon>
        <taxon>Actinomycetota</taxon>
        <taxon>Actinomycetes</taxon>
        <taxon>Kitasatosporales</taxon>
        <taxon>Streptomycetaceae</taxon>
        <taxon>Streptomyces</taxon>
    </lineage>
</organism>
<dbReference type="Proteomes" id="UP000517765">
    <property type="component" value="Unassembled WGS sequence"/>
</dbReference>
<accession>A0A7W3ZVJ5</accession>
<comment type="caution">
    <text evidence="8">The sequence shown here is derived from an EMBL/GenBank/DDBJ whole genome shotgun (WGS) entry which is preliminary data.</text>
</comment>
<evidence type="ECO:0000313" key="9">
    <source>
        <dbReference type="Proteomes" id="UP000517765"/>
    </source>
</evidence>
<feature type="non-terminal residue" evidence="8">
    <location>
        <position position="258"/>
    </location>
</feature>
<feature type="DNA-binding region" description="OmpR/PhoB-type" evidence="6">
    <location>
        <begin position="1"/>
        <end position="90"/>
    </location>
</feature>
<dbReference type="SMART" id="SM00862">
    <property type="entry name" value="Trans_reg_C"/>
    <property type="match status" value="1"/>
</dbReference>
<dbReference type="InterPro" id="IPR016032">
    <property type="entry name" value="Sig_transdc_resp-reg_C-effctor"/>
</dbReference>
<dbReference type="PANTHER" id="PTHR35807:SF1">
    <property type="entry name" value="TRANSCRIPTIONAL REGULATOR REDD"/>
    <property type="match status" value="1"/>
</dbReference>
<sequence>MEFKILGPLAVVDEHGDELPVTAPMLRALLTALVLRPGRVAQVGELADLLWGEQRPANVRTTTRNYVMRLRRLLPEGRIRTQAGGYLLVADREETDLGRFRTLLLRSRELAAGDPAEAARLLGEGLALWRGTPLADLGDTPLCAVEQPRLEELHLTAAEEHFELSLTLGRHEQIVDELGAAARRHRLRERLTRQLMLALYRCGRTADSLAAYRTARQELVNELGLEPGEETRMLEQAILRGDPVLSAPGPARPSSSPT</sequence>
<dbReference type="SUPFAM" id="SSF48452">
    <property type="entry name" value="TPR-like"/>
    <property type="match status" value="1"/>
</dbReference>
<evidence type="ECO:0000256" key="3">
    <source>
        <dbReference type="ARBA" id="ARBA00023015"/>
    </source>
</evidence>
<dbReference type="CDD" id="cd15831">
    <property type="entry name" value="BTAD"/>
    <property type="match status" value="1"/>
</dbReference>
<evidence type="ECO:0000259" key="7">
    <source>
        <dbReference type="PROSITE" id="PS51755"/>
    </source>
</evidence>
<evidence type="ECO:0000256" key="1">
    <source>
        <dbReference type="ARBA" id="ARBA00005820"/>
    </source>
</evidence>
<dbReference type="GO" id="GO:0003677">
    <property type="term" value="F:DNA binding"/>
    <property type="evidence" value="ECO:0007669"/>
    <property type="project" value="UniProtKB-UniRule"/>
</dbReference>
<dbReference type="RefSeq" id="WP_181356591.1">
    <property type="nucleotide sequence ID" value="NZ_JABJXA010000313.1"/>
</dbReference>
<dbReference type="InterPro" id="IPR011990">
    <property type="entry name" value="TPR-like_helical_dom_sf"/>
</dbReference>
<evidence type="ECO:0000256" key="5">
    <source>
        <dbReference type="ARBA" id="ARBA00023163"/>
    </source>
</evidence>
<proteinExistence type="inferred from homology"/>
<keyword evidence="4 6" id="KW-0238">DNA-binding</keyword>
<dbReference type="GO" id="GO:0000160">
    <property type="term" value="P:phosphorelay signal transduction system"/>
    <property type="evidence" value="ECO:0007669"/>
    <property type="project" value="UniProtKB-KW"/>
</dbReference>
<dbReference type="Gene3D" id="1.10.10.10">
    <property type="entry name" value="Winged helix-like DNA-binding domain superfamily/Winged helix DNA-binding domain"/>
    <property type="match status" value="1"/>
</dbReference>
<comment type="similarity">
    <text evidence="1">Belongs to the AfsR/DnrI/RedD regulatory family.</text>
</comment>